<keyword evidence="2" id="KW-0456">Lyase</keyword>
<keyword evidence="3" id="KW-1185">Reference proteome</keyword>
<proteinExistence type="predicted"/>
<gene>
    <name evidence="2" type="ORF">Q8A70_11860</name>
</gene>
<dbReference type="InterPro" id="IPR016040">
    <property type="entry name" value="NAD(P)-bd_dom"/>
</dbReference>
<evidence type="ECO:0000313" key="3">
    <source>
        <dbReference type="Proteomes" id="UP001230156"/>
    </source>
</evidence>
<dbReference type="Gene3D" id="3.40.50.720">
    <property type="entry name" value="NAD(P)-binding Rossmann-like Domain"/>
    <property type="match status" value="1"/>
</dbReference>
<dbReference type="SUPFAM" id="SSF51735">
    <property type="entry name" value="NAD(P)-binding Rossmann-fold domains"/>
    <property type="match status" value="1"/>
</dbReference>
<dbReference type="Gene3D" id="3.90.25.10">
    <property type="entry name" value="UDP-galactose 4-epimerase, domain 1"/>
    <property type="match status" value="1"/>
</dbReference>
<name>A0ABU0YNZ3_9PROT</name>
<dbReference type="RefSeq" id="WP_379955824.1">
    <property type="nucleotide sequence ID" value="NZ_JAUYVI010000003.1"/>
</dbReference>
<evidence type="ECO:0000259" key="1">
    <source>
        <dbReference type="Pfam" id="PF16363"/>
    </source>
</evidence>
<evidence type="ECO:0000313" key="2">
    <source>
        <dbReference type="EMBL" id="MDQ7248368.1"/>
    </source>
</evidence>
<sequence>MSKTVLVTGGAGFIGSTFVRHLREKYPDYRILVLDAMTYAGSFSNLPDAVDRPTDRFEFWYGSVTNPDLVTSLVQRSDYIVHFAAETHVTRSIYDNRLFFETDVLGTQTVAHAVLKSGKQVKRLIHVSTSEVYGTANETLMNEEHPLNPMSPYASAKCGADRLVYSYWATYKIPAVIVRPFNNYGPRQHLEKVVPRFITGVLLDQPITVHGDGSAARDFVHAEDTCSAIDLVMHAPDAEVVGEVFNVASGEDRSILSIAHDIVAKMNGRKDSITFIGNRPGQVVRHSGDARKIAERLGWKAKYTWDVGLQHTIDWFTNNRSAWEQQMWMRTIPIITASGKVEQH</sequence>
<dbReference type="EMBL" id="JAUYVI010000003">
    <property type="protein sequence ID" value="MDQ7248368.1"/>
    <property type="molecule type" value="Genomic_DNA"/>
</dbReference>
<dbReference type="PANTHER" id="PTHR43000">
    <property type="entry name" value="DTDP-D-GLUCOSE 4,6-DEHYDRATASE-RELATED"/>
    <property type="match status" value="1"/>
</dbReference>
<feature type="domain" description="NAD(P)-binding" evidence="1">
    <location>
        <begin position="6"/>
        <end position="311"/>
    </location>
</feature>
<dbReference type="Pfam" id="PF16363">
    <property type="entry name" value="GDP_Man_Dehyd"/>
    <property type="match status" value="1"/>
</dbReference>
<dbReference type="EC" id="4.2.1.47" evidence="2"/>
<dbReference type="GO" id="GO:0008446">
    <property type="term" value="F:GDP-mannose 4,6-dehydratase activity"/>
    <property type="evidence" value="ECO:0007669"/>
    <property type="project" value="UniProtKB-EC"/>
</dbReference>
<organism evidence="2 3">
    <name type="scientific">Dongia sedimenti</name>
    <dbReference type="NCBI Taxonomy" id="3064282"/>
    <lineage>
        <taxon>Bacteria</taxon>
        <taxon>Pseudomonadati</taxon>
        <taxon>Pseudomonadota</taxon>
        <taxon>Alphaproteobacteria</taxon>
        <taxon>Rhodospirillales</taxon>
        <taxon>Dongiaceae</taxon>
        <taxon>Dongia</taxon>
    </lineage>
</organism>
<comment type="caution">
    <text evidence="2">The sequence shown here is derived from an EMBL/GenBank/DDBJ whole genome shotgun (WGS) entry which is preliminary data.</text>
</comment>
<protein>
    <submittedName>
        <fullName evidence="2">GDP-mannose 4,6-dehydratase</fullName>
        <ecNumber evidence="2">4.2.1.47</ecNumber>
    </submittedName>
</protein>
<reference evidence="3" key="1">
    <citation type="submission" date="2023-08" db="EMBL/GenBank/DDBJ databases">
        <title>Rhodospirillaceae gen. nov., a novel taxon isolated from the Yangtze River Yuezi River estuary sludge.</title>
        <authorList>
            <person name="Ruan L."/>
        </authorList>
    </citation>
    <scope>NUCLEOTIDE SEQUENCE [LARGE SCALE GENOMIC DNA]</scope>
    <source>
        <strain evidence="3">R-7</strain>
    </source>
</reference>
<dbReference type="Proteomes" id="UP001230156">
    <property type="component" value="Unassembled WGS sequence"/>
</dbReference>
<dbReference type="InterPro" id="IPR036291">
    <property type="entry name" value="NAD(P)-bd_dom_sf"/>
</dbReference>
<accession>A0ABU0YNZ3</accession>